<evidence type="ECO:0000313" key="2">
    <source>
        <dbReference type="EMBL" id="CAA2987318.1"/>
    </source>
</evidence>
<dbReference type="EMBL" id="CACTIH010003915">
    <property type="protein sequence ID" value="CAA2987318.1"/>
    <property type="molecule type" value="Genomic_DNA"/>
</dbReference>
<dbReference type="AlphaFoldDB" id="A0A8S0S5V4"/>
<dbReference type="OrthoDB" id="1930622at2759"/>
<dbReference type="InterPro" id="IPR003676">
    <property type="entry name" value="SAUR_fam"/>
</dbReference>
<comment type="similarity">
    <text evidence="1">Belongs to the ARG7 family.</text>
</comment>
<organism evidence="2 3">
    <name type="scientific">Olea europaea subsp. europaea</name>
    <dbReference type="NCBI Taxonomy" id="158383"/>
    <lineage>
        <taxon>Eukaryota</taxon>
        <taxon>Viridiplantae</taxon>
        <taxon>Streptophyta</taxon>
        <taxon>Embryophyta</taxon>
        <taxon>Tracheophyta</taxon>
        <taxon>Spermatophyta</taxon>
        <taxon>Magnoliopsida</taxon>
        <taxon>eudicotyledons</taxon>
        <taxon>Gunneridae</taxon>
        <taxon>Pentapetalae</taxon>
        <taxon>asterids</taxon>
        <taxon>lamiids</taxon>
        <taxon>Lamiales</taxon>
        <taxon>Oleaceae</taxon>
        <taxon>Oleeae</taxon>
        <taxon>Olea</taxon>
    </lineage>
</organism>
<dbReference type="PANTHER" id="PTHR31374:SF16">
    <property type="entry name" value="AUXIN-RESPONSIVE FAMILY PROTEIN"/>
    <property type="match status" value="1"/>
</dbReference>
<dbReference type="Pfam" id="PF02519">
    <property type="entry name" value="Auxin_inducible"/>
    <property type="match status" value="1"/>
</dbReference>
<name>A0A8S0S5V4_OLEEU</name>
<dbReference type="GO" id="GO:0009733">
    <property type="term" value="P:response to auxin"/>
    <property type="evidence" value="ECO:0007669"/>
    <property type="project" value="InterPro"/>
</dbReference>
<sequence length="145" mass="16202">MAKSRANGKKKNGIVKLKIAVEKLQKGLFSIKKSPSEQVDSYEENAASLNVPADVKEGHFAVIAVDDNELKRFIIPLSFLTHPSFLRLLEQAAEEYGFDHQGALTIPCRPSKLEQILAEQWVEERVSRVGTVDWGSCSKIMVKSF</sequence>
<dbReference type="Proteomes" id="UP000594638">
    <property type="component" value="Unassembled WGS sequence"/>
</dbReference>
<protein>
    <submittedName>
        <fullName evidence="2">Auxin-responsive SAUR50</fullName>
    </submittedName>
</protein>
<reference evidence="2 3" key="1">
    <citation type="submission" date="2019-12" db="EMBL/GenBank/DDBJ databases">
        <authorList>
            <person name="Alioto T."/>
            <person name="Alioto T."/>
            <person name="Gomez Garrido J."/>
        </authorList>
    </citation>
    <scope>NUCLEOTIDE SEQUENCE [LARGE SCALE GENOMIC DNA]</scope>
</reference>
<keyword evidence="3" id="KW-1185">Reference proteome</keyword>
<dbReference type="PANTHER" id="PTHR31374">
    <property type="entry name" value="AUXIN-INDUCED PROTEIN-LIKE-RELATED"/>
    <property type="match status" value="1"/>
</dbReference>
<evidence type="ECO:0000313" key="3">
    <source>
        <dbReference type="Proteomes" id="UP000594638"/>
    </source>
</evidence>
<comment type="caution">
    <text evidence="2">The sequence shown here is derived from an EMBL/GenBank/DDBJ whole genome shotgun (WGS) entry which is preliminary data.</text>
</comment>
<gene>
    <name evidence="2" type="ORF">OLEA9_A068859</name>
</gene>
<proteinExistence type="inferred from homology"/>
<evidence type="ECO:0000256" key="1">
    <source>
        <dbReference type="ARBA" id="ARBA00006974"/>
    </source>
</evidence>
<accession>A0A8S0S5V4</accession>
<dbReference type="Gramene" id="OE9A068859T1">
    <property type="protein sequence ID" value="OE9A068859C1"/>
    <property type="gene ID" value="OE9A068859"/>
</dbReference>